<gene>
    <name evidence="3" type="ORF">ASZ90_018460</name>
</gene>
<dbReference type="AlphaFoldDB" id="A0A0W8E652"/>
<dbReference type="CDD" id="cd06850">
    <property type="entry name" value="biotinyl_domain"/>
    <property type="match status" value="1"/>
</dbReference>
<dbReference type="InterPro" id="IPR050709">
    <property type="entry name" value="Biotin_Carboxyl_Carrier/Decarb"/>
</dbReference>
<dbReference type="EMBL" id="LNQE01001858">
    <property type="protein sequence ID" value="KUG04098.1"/>
    <property type="molecule type" value="Genomic_DNA"/>
</dbReference>
<accession>A0A0W8E652</accession>
<comment type="caution">
    <text evidence="3">The sequence shown here is derived from an EMBL/GenBank/DDBJ whole genome shotgun (WGS) entry which is preliminary data.</text>
</comment>
<dbReference type="PANTHER" id="PTHR45266:SF3">
    <property type="entry name" value="OXALOACETATE DECARBOXYLASE ALPHA CHAIN"/>
    <property type="match status" value="1"/>
</dbReference>
<dbReference type="PANTHER" id="PTHR45266">
    <property type="entry name" value="OXALOACETATE DECARBOXYLASE ALPHA CHAIN"/>
    <property type="match status" value="1"/>
</dbReference>
<reference evidence="3" key="1">
    <citation type="journal article" date="2015" name="Proc. Natl. Acad. Sci. U.S.A.">
        <title>Networks of energetic and metabolic interactions define dynamics in microbial communities.</title>
        <authorList>
            <person name="Embree M."/>
            <person name="Liu J.K."/>
            <person name="Al-Bassam M.M."/>
            <person name="Zengler K."/>
        </authorList>
    </citation>
    <scope>NUCLEOTIDE SEQUENCE</scope>
</reference>
<name>A0A0W8E652_9ZZZZ</name>
<dbReference type="FunFam" id="2.40.50.100:FF:000003">
    <property type="entry name" value="Acetyl-CoA carboxylase biotin carboxyl carrier protein"/>
    <property type="match status" value="1"/>
</dbReference>
<dbReference type="Gene3D" id="2.40.50.100">
    <property type="match status" value="1"/>
</dbReference>
<dbReference type="Pfam" id="PF00364">
    <property type="entry name" value="Biotin_lipoyl"/>
    <property type="match status" value="1"/>
</dbReference>
<organism evidence="3">
    <name type="scientific">hydrocarbon metagenome</name>
    <dbReference type="NCBI Taxonomy" id="938273"/>
    <lineage>
        <taxon>unclassified sequences</taxon>
        <taxon>metagenomes</taxon>
        <taxon>ecological metagenomes</taxon>
    </lineage>
</organism>
<sequence length="128" mass="13301">MKYIVTINGKNYEVEVEKGQASIVKTTQAAVVPVQESVPVSAAPVTPAAPIVQANTVSGEPLKSPLPGTILDVKVHQGASVNKGDVLFILEAMKMETQIKAPRDGVVSQIIVAKGASVSTGDILLALQ</sequence>
<evidence type="ECO:0000259" key="2">
    <source>
        <dbReference type="PROSITE" id="PS50968"/>
    </source>
</evidence>
<dbReference type="PROSITE" id="PS50968">
    <property type="entry name" value="BIOTINYL_LIPOYL"/>
    <property type="match status" value="1"/>
</dbReference>
<dbReference type="InterPro" id="IPR011053">
    <property type="entry name" value="Single_hybrid_motif"/>
</dbReference>
<evidence type="ECO:0000313" key="3">
    <source>
        <dbReference type="EMBL" id="KUG04098.1"/>
    </source>
</evidence>
<dbReference type="PROSITE" id="PS00188">
    <property type="entry name" value="BIOTIN"/>
    <property type="match status" value="1"/>
</dbReference>
<evidence type="ECO:0000256" key="1">
    <source>
        <dbReference type="ARBA" id="ARBA00023267"/>
    </source>
</evidence>
<dbReference type="InterPro" id="IPR000089">
    <property type="entry name" value="Biotin_lipoyl"/>
</dbReference>
<proteinExistence type="predicted"/>
<keyword evidence="1" id="KW-0092">Biotin</keyword>
<feature type="domain" description="Lipoyl-binding" evidence="2">
    <location>
        <begin position="51"/>
        <end position="128"/>
    </location>
</feature>
<dbReference type="InterPro" id="IPR001882">
    <property type="entry name" value="Biotin_BS"/>
</dbReference>
<dbReference type="SUPFAM" id="SSF51230">
    <property type="entry name" value="Single hybrid motif"/>
    <property type="match status" value="1"/>
</dbReference>
<protein>
    <submittedName>
        <fullName evidence="3">Biotin carboxyl carrier protein of oxaloacetate decarboxylase</fullName>
    </submittedName>
</protein>